<accession>A0A0F8YXD0</accession>
<dbReference type="PANTHER" id="PTHR35580:SF1">
    <property type="entry name" value="PHYTASE-LIKE DOMAIN-CONTAINING PROTEIN"/>
    <property type="match status" value="1"/>
</dbReference>
<dbReference type="Pfam" id="PF25778">
    <property type="entry name" value="DUF7948"/>
    <property type="match status" value="1"/>
</dbReference>
<protein>
    <recommendedName>
        <fullName evidence="1">DUF7948 domain-containing protein</fullName>
    </recommendedName>
</protein>
<feature type="domain" description="DUF7948" evidence="1">
    <location>
        <begin position="1"/>
        <end position="56"/>
    </location>
</feature>
<dbReference type="PANTHER" id="PTHR35580">
    <property type="entry name" value="CELL SURFACE GLYCOPROTEIN (S-LAYER PROTEIN)-LIKE PROTEIN"/>
    <property type="match status" value="1"/>
</dbReference>
<dbReference type="InterPro" id="IPR057708">
    <property type="entry name" value="DUF7948"/>
</dbReference>
<proteinExistence type="predicted"/>
<sequence length="240" mass="24600">MQTELGELIDDAPYIYQEIDGERVEVAGAFSLVDADTYRFRITGAYDPSEQLIIDPLLLWSSFLGGSGRDKANAIAADSAGNALITGETSWESSDFPTPGGFDTSYNGGEDDAFVAKVSASGALLWSSFLGGYYIDRGSAIAADAAGNALITGHTSTGAYPSNFPTPGGFDTSPNGSWDAFVTKVSASGVLLWSSFLGGSSSDAGRAIAADAAGNALIAGNTFSVNFPTPGGFDTSHNGG</sequence>
<dbReference type="AlphaFoldDB" id="A0A0F8YXD0"/>
<dbReference type="EMBL" id="LAZR01063837">
    <property type="protein sequence ID" value="KKK58714.1"/>
    <property type="molecule type" value="Genomic_DNA"/>
</dbReference>
<evidence type="ECO:0000259" key="1">
    <source>
        <dbReference type="Pfam" id="PF25778"/>
    </source>
</evidence>
<dbReference type="InterPro" id="IPR052918">
    <property type="entry name" value="Motility_Chemotaxis_Reg"/>
</dbReference>
<name>A0A0F8YXD0_9ZZZZ</name>
<dbReference type="InterPro" id="IPR010620">
    <property type="entry name" value="SBBP_repeat"/>
</dbReference>
<evidence type="ECO:0000313" key="2">
    <source>
        <dbReference type="EMBL" id="KKK58714.1"/>
    </source>
</evidence>
<comment type="caution">
    <text evidence="2">The sequence shown here is derived from an EMBL/GenBank/DDBJ whole genome shotgun (WGS) entry which is preliminary data.</text>
</comment>
<dbReference type="Pfam" id="PF06739">
    <property type="entry name" value="SBBP"/>
    <property type="match status" value="1"/>
</dbReference>
<reference evidence="2" key="1">
    <citation type="journal article" date="2015" name="Nature">
        <title>Complex archaea that bridge the gap between prokaryotes and eukaryotes.</title>
        <authorList>
            <person name="Spang A."/>
            <person name="Saw J.H."/>
            <person name="Jorgensen S.L."/>
            <person name="Zaremba-Niedzwiedzka K."/>
            <person name="Martijn J."/>
            <person name="Lind A.E."/>
            <person name="van Eijk R."/>
            <person name="Schleper C."/>
            <person name="Guy L."/>
            <person name="Ettema T.J."/>
        </authorList>
    </citation>
    <scope>NUCLEOTIDE SEQUENCE</scope>
</reference>
<gene>
    <name evidence="2" type="ORF">LCGC14_3041640</name>
</gene>
<organism evidence="2">
    <name type="scientific">marine sediment metagenome</name>
    <dbReference type="NCBI Taxonomy" id="412755"/>
    <lineage>
        <taxon>unclassified sequences</taxon>
        <taxon>metagenomes</taxon>
        <taxon>ecological metagenomes</taxon>
    </lineage>
</organism>
<feature type="non-terminal residue" evidence="2">
    <location>
        <position position="240"/>
    </location>
</feature>